<evidence type="ECO:0000313" key="17">
    <source>
        <dbReference type="EMBL" id="EDV19819.1"/>
    </source>
</evidence>
<dbReference type="Gene3D" id="3.40.1110.10">
    <property type="entry name" value="Calcium-transporting ATPase, cytoplasmic domain N"/>
    <property type="match status" value="1"/>
</dbReference>
<proteinExistence type="inferred from homology"/>
<evidence type="ECO:0000259" key="16">
    <source>
        <dbReference type="Pfam" id="PF12409"/>
    </source>
</evidence>
<dbReference type="InterPro" id="IPR023298">
    <property type="entry name" value="ATPase_P-typ_TM_dom_sf"/>
</dbReference>
<dbReference type="STRING" id="10228.B3SBU2"/>
<feature type="transmembrane region" description="Helical" evidence="13">
    <location>
        <begin position="878"/>
        <end position="898"/>
    </location>
</feature>
<evidence type="ECO:0000256" key="9">
    <source>
        <dbReference type="ARBA" id="ARBA00022967"/>
    </source>
</evidence>
<reference evidence="17 18" key="1">
    <citation type="journal article" date="2008" name="Nature">
        <title>The Trichoplax genome and the nature of placozoans.</title>
        <authorList>
            <person name="Srivastava M."/>
            <person name="Begovic E."/>
            <person name="Chapman J."/>
            <person name="Putnam N.H."/>
            <person name="Hellsten U."/>
            <person name="Kawashima T."/>
            <person name="Kuo A."/>
            <person name="Mitros T."/>
            <person name="Salamov A."/>
            <person name="Carpenter M.L."/>
            <person name="Signorovitch A.Y."/>
            <person name="Moreno M.A."/>
            <person name="Kamm K."/>
            <person name="Grimwood J."/>
            <person name="Schmutz J."/>
            <person name="Shapiro H."/>
            <person name="Grigoriev I.V."/>
            <person name="Buss L.W."/>
            <person name="Schierwater B."/>
            <person name="Dellaporta S.L."/>
            <person name="Rokhsar D.S."/>
        </authorList>
    </citation>
    <scope>NUCLEOTIDE SEQUENCE [LARGE SCALE GENOMIC DNA]</scope>
    <source>
        <strain evidence="17 18">Grell-BS-1999</strain>
    </source>
</reference>
<evidence type="ECO:0000256" key="14">
    <source>
        <dbReference type="SAM" id="Coils"/>
    </source>
</evidence>
<evidence type="ECO:0000256" key="12">
    <source>
        <dbReference type="ARBA" id="ARBA00049360"/>
    </source>
</evidence>
<dbReference type="SUPFAM" id="SSF81660">
    <property type="entry name" value="Metal cation-transporting ATPase, ATP-binding domain N"/>
    <property type="match status" value="1"/>
</dbReference>
<dbReference type="SUPFAM" id="SSF81653">
    <property type="entry name" value="Calcium ATPase, transduction domain A"/>
    <property type="match status" value="1"/>
</dbReference>
<dbReference type="InterPro" id="IPR044492">
    <property type="entry name" value="P_typ_ATPase_HD_dom"/>
</dbReference>
<comment type="subcellular location">
    <subcellularLocation>
        <location evidence="1 13">Membrane</location>
        <topology evidence="1 13">Multi-pass membrane protein</topology>
    </subcellularLocation>
</comment>
<dbReference type="PRINTS" id="PR00119">
    <property type="entry name" value="CATATPASE"/>
</dbReference>
<dbReference type="KEGG" id="tad:TRIADDRAFT_61736"/>
<evidence type="ECO:0000256" key="11">
    <source>
        <dbReference type="ARBA" id="ARBA00023136"/>
    </source>
</evidence>
<evidence type="ECO:0000256" key="2">
    <source>
        <dbReference type="ARBA" id="ARBA00006000"/>
    </source>
</evidence>
<dbReference type="AlphaFoldDB" id="B3SBU2"/>
<dbReference type="PANTHER" id="PTHR45630:SF8">
    <property type="entry name" value="CATION-TRANSPORTING ATPASE"/>
    <property type="match status" value="1"/>
</dbReference>
<keyword evidence="9 13" id="KW-1278">Translocase</keyword>
<dbReference type="GO" id="GO:0016887">
    <property type="term" value="F:ATP hydrolysis activity"/>
    <property type="evidence" value="ECO:0007669"/>
    <property type="project" value="InterPro"/>
</dbReference>
<dbReference type="EMBL" id="DS985266">
    <property type="protein sequence ID" value="EDV19819.1"/>
    <property type="molecule type" value="Genomic_DNA"/>
</dbReference>
<keyword evidence="14" id="KW-0175">Coiled coil</keyword>
<dbReference type="GO" id="GO:0019829">
    <property type="term" value="F:ATPase-coupled monoatomic cation transmembrane transporter activity"/>
    <property type="evidence" value="ECO:0000318"/>
    <property type="project" value="GO_Central"/>
</dbReference>
<dbReference type="InterPro" id="IPR023214">
    <property type="entry name" value="HAD_sf"/>
</dbReference>
<feature type="transmembrane region" description="Helical" evidence="13">
    <location>
        <begin position="1022"/>
        <end position="1042"/>
    </location>
</feature>
<protein>
    <recommendedName>
        <fullName evidence="13">Cation-transporting ATPase</fullName>
        <ecNumber evidence="13">7.2.2.-</ecNumber>
    </recommendedName>
</protein>
<feature type="transmembrane region" description="Helical" evidence="13">
    <location>
        <begin position="910"/>
        <end position="931"/>
    </location>
</feature>
<keyword evidence="3" id="KW-0597">Phosphoprotein</keyword>
<dbReference type="GO" id="GO:0140358">
    <property type="term" value="F:P-type transmembrane transporter activity"/>
    <property type="evidence" value="ECO:0007669"/>
    <property type="project" value="InterPro"/>
</dbReference>
<dbReference type="InParanoid" id="B3SBU2"/>
<evidence type="ECO:0000256" key="6">
    <source>
        <dbReference type="ARBA" id="ARBA00022741"/>
    </source>
</evidence>
<dbReference type="NCBIfam" id="TIGR01657">
    <property type="entry name" value="P-ATPase-V"/>
    <property type="match status" value="1"/>
</dbReference>
<dbReference type="PhylomeDB" id="B3SBU2"/>
<dbReference type="SFLD" id="SFLDG00002">
    <property type="entry name" value="C1.7:_P-type_atpase_like"/>
    <property type="match status" value="1"/>
</dbReference>
<evidence type="ECO:0000313" key="18">
    <source>
        <dbReference type="Proteomes" id="UP000009022"/>
    </source>
</evidence>
<evidence type="ECO:0000256" key="10">
    <source>
        <dbReference type="ARBA" id="ARBA00022989"/>
    </source>
</evidence>
<comment type="catalytic activity">
    <reaction evidence="12 13">
        <text>ATP + H2O = ADP + phosphate + H(+)</text>
        <dbReference type="Rhea" id="RHEA:13065"/>
        <dbReference type="ChEBI" id="CHEBI:15377"/>
        <dbReference type="ChEBI" id="CHEBI:15378"/>
        <dbReference type="ChEBI" id="CHEBI:30616"/>
        <dbReference type="ChEBI" id="CHEBI:43474"/>
        <dbReference type="ChEBI" id="CHEBI:456216"/>
    </reaction>
</comment>
<dbReference type="GO" id="GO:0005524">
    <property type="term" value="F:ATP binding"/>
    <property type="evidence" value="ECO:0007669"/>
    <property type="project" value="UniProtKB-UniRule"/>
</dbReference>
<dbReference type="InterPro" id="IPR059000">
    <property type="entry name" value="ATPase_P-type_domA"/>
</dbReference>
<dbReference type="eggNOG" id="KOG0208">
    <property type="taxonomic scope" value="Eukaryota"/>
</dbReference>
<dbReference type="Pfam" id="PF00122">
    <property type="entry name" value="E1-E2_ATPase"/>
    <property type="match status" value="1"/>
</dbReference>
<dbReference type="RefSeq" id="XP_002117689.1">
    <property type="nucleotide sequence ID" value="XM_002117653.1"/>
</dbReference>
<dbReference type="SUPFAM" id="SSF56784">
    <property type="entry name" value="HAD-like"/>
    <property type="match status" value="1"/>
</dbReference>
<organism evidence="17 18">
    <name type="scientific">Trichoplax adhaerens</name>
    <name type="common">Trichoplax reptans</name>
    <dbReference type="NCBI Taxonomy" id="10228"/>
    <lineage>
        <taxon>Eukaryota</taxon>
        <taxon>Metazoa</taxon>
        <taxon>Placozoa</taxon>
        <taxon>Uniplacotomia</taxon>
        <taxon>Trichoplacea</taxon>
        <taxon>Trichoplacidae</taxon>
        <taxon>Trichoplax</taxon>
    </lineage>
</organism>
<evidence type="ECO:0000256" key="13">
    <source>
        <dbReference type="RuleBase" id="RU362082"/>
    </source>
</evidence>
<dbReference type="OrthoDB" id="48943at2759"/>
<evidence type="ECO:0000256" key="4">
    <source>
        <dbReference type="ARBA" id="ARBA00022692"/>
    </source>
</evidence>
<comment type="caution">
    <text evidence="13">Lacks conserved residue(s) required for the propagation of feature annotation.</text>
</comment>
<sequence>MAFDGSLVVKPIFPVSKKSKYGEYNLITTVSGDLFITLHEGTENELQCFGYQTDYLKAFLYYLFCLLTLSILWLVGYWRPDWKHKLTHKACPLAKADSVLIRDPNNQHHPVKIEIFKDHPRRTADVEEESSQGSAYDFITDSSLPTKSKFFEFRFVRYFWDESKNTFVPLRGLDQNLTFQEIRSQLSHGLYEGQAKRRMLIFKKNLIDIKVKRAVFIVSIFSITVSAILTRQNCVRLRKLATSSSLITVLRLDSDDPQEISSTNLVPGDLIVIPPEGMTMECDAILITGNCVVKEGFLTGESVSTVKTHIDDSKARSTYNPIIHTEYTLLAGTQVIQARSTDSTQVLAVVMRTGFYTVKGGLVRDILYPKSMDTELYRDACRFLGLTVVIALLGIIYSAAVLCANRATTKNIVLRTIDIITIAIPPQLPIALSIGVSFALNRLRKAGIFCINPSRINISGKINRICFDKTGTLTENDMEFSGIISVINRRFIEFNPEMHFNPWNPVGIVMATCHSIVLMKDGELCGAPMEIGMYRNTEWTLHEIESGNKKYNVPIESVLRLSTYTKAQCGPTEIGILKRFHFSPELRRMSVVIMTPEERKLYLTMKGAPETVIRFCNEETVPYDFTRILREYTTHGYRVIALAHKQLESEILPENISQLSNHDLEKNMTFVGLLLFQNKLKAESSEVIEQLIHANIPVNMITGDHLETAIDTARKCNIIQQGSSITCIDIDEDDNDYEKELEKLLQQLKLLEDDRDVKQDLNFRTNNIACTGRTLNVLLQYRPDLFFKFISQGVVFARMSPVDKAQLVEGLVELGNYVAMCGDGANDCGALSAAHIGISLSDTEASAVSQFTSKISNISCVLDVIREGRAALATSVCILMYVLITAIAELMAVLLLYWTSSNFSDLQFLYLDLFLSFMLIITSQAIAYIFLKSVPWYKYSVPLSNGSIREFTLEGTTLFYYVSYQFIWIAVILTPGPPFQNKMYKNWSFILALIITLAVSTVLLFHPGIAANSLKLKAIPDVIYKILILIMGFVYFTLSYAFKEFVNTVVKTMFKLDPSS</sequence>
<evidence type="ECO:0000259" key="15">
    <source>
        <dbReference type="Pfam" id="PF00122"/>
    </source>
</evidence>
<feature type="transmembrane region" description="Helical" evidence="13">
    <location>
        <begin position="383"/>
        <end position="404"/>
    </location>
</feature>
<keyword evidence="18" id="KW-1185">Reference proteome</keyword>
<dbReference type="GeneID" id="6758902"/>
<dbReference type="Gene3D" id="3.40.50.1000">
    <property type="entry name" value="HAD superfamily/HAD-like"/>
    <property type="match status" value="1"/>
</dbReference>
<dbReference type="InterPro" id="IPR001757">
    <property type="entry name" value="P_typ_ATPase"/>
</dbReference>
<dbReference type="InterPro" id="IPR036412">
    <property type="entry name" value="HAD-like_sf"/>
</dbReference>
<dbReference type="InterPro" id="IPR006544">
    <property type="entry name" value="P-type_TPase_V"/>
</dbReference>
<dbReference type="GO" id="GO:0006874">
    <property type="term" value="P:intracellular calcium ion homeostasis"/>
    <property type="evidence" value="ECO:0000318"/>
    <property type="project" value="GO_Central"/>
</dbReference>
<dbReference type="SFLD" id="SFLDS00003">
    <property type="entry name" value="Haloacid_Dehalogenase"/>
    <property type="match status" value="1"/>
</dbReference>
<gene>
    <name evidence="17" type="ORF">TRIADDRAFT_61736</name>
</gene>
<evidence type="ECO:0000256" key="8">
    <source>
        <dbReference type="ARBA" id="ARBA00022842"/>
    </source>
</evidence>
<dbReference type="HOGENOM" id="CLU_001828_0_0_1"/>
<dbReference type="FunFam" id="1.20.1110.10:FF:000023">
    <property type="entry name" value="Cation-transporting ATPase"/>
    <property type="match status" value="1"/>
</dbReference>
<dbReference type="NCBIfam" id="TIGR01494">
    <property type="entry name" value="ATPase_P-type"/>
    <property type="match status" value="2"/>
</dbReference>
<accession>B3SBU2</accession>
<dbReference type="Pfam" id="PF12409">
    <property type="entry name" value="P5-ATPase"/>
    <property type="match status" value="1"/>
</dbReference>
<keyword evidence="4 13" id="KW-0812">Transmembrane</keyword>
<dbReference type="OMA" id="YCINTRA"/>
<dbReference type="CTD" id="6758902"/>
<feature type="transmembrane region" description="Helical" evidence="13">
    <location>
        <begin position="958"/>
        <end position="975"/>
    </location>
</feature>
<dbReference type="InterPro" id="IPR018303">
    <property type="entry name" value="ATPase_P-typ_P_site"/>
</dbReference>
<keyword evidence="6 13" id="KW-0547">Nucleotide-binding</keyword>
<dbReference type="PANTHER" id="PTHR45630">
    <property type="entry name" value="CATION-TRANSPORTING ATPASE-RELATED"/>
    <property type="match status" value="1"/>
</dbReference>
<evidence type="ECO:0000256" key="7">
    <source>
        <dbReference type="ARBA" id="ARBA00022840"/>
    </source>
</evidence>
<evidence type="ECO:0000256" key="1">
    <source>
        <dbReference type="ARBA" id="ARBA00004141"/>
    </source>
</evidence>
<dbReference type="Gene3D" id="2.70.150.10">
    <property type="entry name" value="Calcium-transporting ATPase, cytoplasmic transduction domain A"/>
    <property type="match status" value="1"/>
</dbReference>
<dbReference type="InterPro" id="IPR023299">
    <property type="entry name" value="ATPase_P-typ_cyto_dom_N"/>
</dbReference>
<evidence type="ECO:0000256" key="3">
    <source>
        <dbReference type="ARBA" id="ARBA00022553"/>
    </source>
</evidence>
<dbReference type="Pfam" id="PF13246">
    <property type="entry name" value="Cation_ATPase"/>
    <property type="match status" value="1"/>
</dbReference>
<dbReference type="Proteomes" id="UP000009022">
    <property type="component" value="Unassembled WGS sequence"/>
</dbReference>
<dbReference type="EC" id="7.2.2.-" evidence="13"/>
<dbReference type="SUPFAM" id="SSF81665">
    <property type="entry name" value="Calcium ATPase, transmembrane domain M"/>
    <property type="match status" value="1"/>
</dbReference>
<feature type="transmembrane region" description="Helical" evidence="13">
    <location>
        <begin position="416"/>
        <end position="440"/>
    </location>
</feature>
<dbReference type="InterPro" id="IPR047819">
    <property type="entry name" value="P5A-ATPase_N"/>
</dbReference>
<feature type="coiled-coil region" evidence="14">
    <location>
        <begin position="734"/>
        <end position="761"/>
    </location>
</feature>
<keyword evidence="10 13" id="KW-1133">Transmembrane helix</keyword>
<comment type="similarity">
    <text evidence="2 13">Belongs to the cation transport ATPase (P-type) (TC 3.A.3) family. Type V subfamily.</text>
</comment>
<feature type="domain" description="P-type ATPase A" evidence="15">
    <location>
        <begin position="248"/>
        <end position="364"/>
    </location>
</feature>
<dbReference type="SFLD" id="SFLDF00027">
    <property type="entry name" value="p-type_atpase"/>
    <property type="match status" value="1"/>
</dbReference>
<dbReference type="GO" id="GO:0055085">
    <property type="term" value="P:transmembrane transport"/>
    <property type="evidence" value="ECO:0000318"/>
    <property type="project" value="GO_Central"/>
</dbReference>
<dbReference type="GO" id="GO:0016020">
    <property type="term" value="C:membrane"/>
    <property type="evidence" value="ECO:0000318"/>
    <property type="project" value="GO_Central"/>
</dbReference>
<dbReference type="GO" id="GO:0046872">
    <property type="term" value="F:metal ion binding"/>
    <property type="evidence" value="ECO:0007669"/>
    <property type="project" value="UniProtKB-UniRule"/>
</dbReference>
<dbReference type="PROSITE" id="PS00154">
    <property type="entry name" value="ATPASE_E1_E2"/>
    <property type="match status" value="1"/>
</dbReference>
<name>B3SBU2_TRIAD</name>
<keyword evidence="11 13" id="KW-0472">Membrane</keyword>
<feature type="domain" description="P5B-type ATPase N-terminal" evidence="16">
    <location>
        <begin position="43"/>
        <end position="161"/>
    </location>
</feature>
<keyword evidence="5 13" id="KW-0479">Metal-binding</keyword>
<feature type="transmembrane region" description="Helical" evidence="13">
    <location>
        <begin position="59"/>
        <end position="78"/>
    </location>
</feature>
<feature type="transmembrane region" description="Helical" evidence="13">
    <location>
        <begin position="987"/>
        <end position="1010"/>
    </location>
</feature>
<dbReference type="InterPro" id="IPR008250">
    <property type="entry name" value="ATPase_P-typ_transduc_dom_A_sf"/>
</dbReference>
<keyword evidence="8 13" id="KW-0460">Magnesium</keyword>
<keyword evidence="7 13" id="KW-0067">ATP-binding</keyword>
<evidence type="ECO:0000256" key="5">
    <source>
        <dbReference type="ARBA" id="ARBA00022723"/>
    </source>
</evidence>